<dbReference type="Proteomes" id="UP001172673">
    <property type="component" value="Unassembled WGS sequence"/>
</dbReference>
<evidence type="ECO:0008006" key="4">
    <source>
        <dbReference type="Google" id="ProtNLM"/>
    </source>
</evidence>
<protein>
    <recommendedName>
        <fullName evidence="4">Fungal N-terminal domain-containing protein</fullName>
    </recommendedName>
</protein>
<keyword evidence="1" id="KW-0175">Coiled coil</keyword>
<dbReference type="EMBL" id="JAPDRK010000018">
    <property type="protein sequence ID" value="KAJ9604696.1"/>
    <property type="molecule type" value="Genomic_DNA"/>
</dbReference>
<gene>
    <name evidence="2" type="ORF">H2200_010810</name>
</gene>
<reference evidence="2" key="1">
    <citation type="submission" date="2022-10" db="EMBL/GenBank/DDBJ databases">
        <title>Culturing micro-colonial fungi from biological soil crusts in the Mojave desert and describing Neophaeococcomyces mojavensis, and introducing the new genera and species Taxawa tesnikishii.</title>
        <authorList>
            <person name="Kurbessoian T."/>
            <person name="Stajich J.E."/>
        </authorList>
    </citation>
    <scope>NUCLEOTIDE SEQUENCE</scope>
    <source>
        <strain evidence="2">TK_41</strain>
    </source>
</reference>
<evidence type="ECO:0000256" key="1">
    <source>
        <dbReference type="SAM" id="Coils"/>
    </source>
</evidence>
<sequence length="617" mass="69456">MEALAIVAIVSSIVQLVDFSSKCVSGSIELHRSADGILDENRTLELTTNELLALNSRVENAAVSASDSKLQDLCKLVSGTAGQLLGALGKLRVEPGKSKWRSVRKALRSVWSKDELVRLEGQLARARDELNLYIVVDIKQQLEENRRTTASNFTKLDDQTKQILDSIISNGDIFQDQSRHLLKSLEQSLKDVLLDLKEANDATRSEFFLALKDAGNSSQRDHELTRDEIHSWNDELTSTIVTSNQVTNERIASSTVEVSTRIDLSESTNREQHESTQRQISELQEALRVLNEQIQTRNEELKGLLSDFNKTNNKKKRQHIGELSSAVTAALLALETMFQTLQLLTEFDPQAVLKSLQNGAREMVHGVRSATIVRFLATSQKADFSLPIGFTKPLSIDDGYRIYLSYFYNSAYERAERFVNMHRMAEWQTVYLGSTSSGLISRIPHIDGLTYDMTFCQVPALWLLSAVACVITHHVTPKSIAFTLISTAFDHWDDHQWEDPGPDGTRAYSSGSRANRLKVDIEYWTWFALQRGMDSKLSEDTFAIEQTDQKMLQSLVTTMLGDQRRTLTDLVRIYRGDEVDPCTQTAIDPCIKTIILSLARTGVDRDAISLGMDESWR</sequence>
<evidence type="ECO:0000313" key="2">
    <source>
        <dbReference type="EMBL" id="KAJ9604696.1"/>
    </source>
</evidence>
<feature type="coiled-coil region" evidence="1">
    <location>
        <begin position="273"/>
        <end position="311"/>
    </location>
</feature>
<accession>A0AA38X0S9</accession>
<name>A0AA38X0S9_9EURO</name>
<dbReference type="AlphaFoldDB" id="A0AA38X0S9"/>
<evidence type="ECO:0000313" key="3">
    <source>
        <dbReference type="Proteomes" id="UP001172673"/>
    </source>
</evidence>
<comment type="caution">
    <text evidence="2">The sequence shown here is derived from an EMBL/GenBank/DDBJ whole genome shotgun (WGS) entry which is preliminary data.</text>
</comment>
<proteinExistence type="predicted"/>
<keyword evidence="3" id="KW-1185">Reference proteome</keyword>
<organism evidence="2 3">
    <name type="scientific">Cladophialophora chaetospira</name>
    <dbReference type="NCBI Taxonomy" id="386627"/>
    <lineage>
        <taxon>Eukaryota</taxon>
        <taxon>Fungi</taxon>
        <taxon>Dikarya</taxon>
        <taxon>Ascomycota</taxon>
        <taxon>Pezizomycotina</taxon>
        <taxon>Eurotiomycetes</taxon>
        <taxon>Chaetothyriomycetidae</taxon>
        <taxon>Chaetothyriales</taxon>
        <taxon>Herpotrichiellaceae</taxon>
        <taxon>Cladophialophora</taxon>
    </lineage>
</organism>